<protein>
    <recommendedName>
        <fullName evidence="10">Natural resistance-associated macrophage protein</fullName>
    </recommendedName>
</protein>
<comment type="caution">
    <text evidence="8">The sequence shown here is derived from an EMBL/GenBank/DDBJ whole genome shotgun (WGS) entry which is preliminary data.</text>
</comment>
<name>A0A0G0E8E5_9BACT</name>
<dbReference type="Proteomes" id="UP000034344">
    <property type="component" value="Unassembled WGS sequence"/>
</dbReference>
<evidence type="ECO:0000256" key="6">
    <source>
        <dbReference type="SAM" id="Phobius"/>
    </source>
</evidence>
<comment type="subcellular location">
    <subcellularLocation>
        <location evidence="1">Membrane</location>
        <topology evidence="1">Multi-pass membrane protein</topology>
    </subcellularLocation>
</comment>
<feature type="signal peptide" evidence="7">
    <location>
        <begin position="1"/>
        <end position="28"/>
    </location>
</feature>
<dbReference type="PANTHER" id="PTHR11706">
    <property type="entry name" value="SOLUTE CARRIER PROTEIN FAMILY 11 MEMBER"/>
    <property type="match status" value="1"/>
</dbReference>
<proteinExistence type="predicted"/>
<evidence type="ECO:0000256" key="2">
    <source>
        <dbReference type="ARBA" id="ARBA00022448"/>
    </source>
</evidence>
<dbReference type="EMBL" id="LBRS01000004">
    <property type="protein sequence ID" value="KKQ01807.1"/>
    <property type="molecule type" value="Genomic_DNA"/>
</dbReference>
<feature type="transmembrane region" description="Helical" evidence="6">
    <location>
        <begin position="355"/>
        <end position="375"/>
    </location>
</feature>
<dbReference type="GO" id="GO:0034755">
    <property type="term" value="P:iron ion transmembrane transport"/>
    <property type="evidence" value="ECO:0007669"/>
    <property type="project" value="TreeGrafter"/>
</dbReference>
<evidence type="ECO:0000313" key="9">
    <source>
        <dbReference type="Proteomes" id="UP000034344"/>
    </source>
</evidence>
<dbReference type="GO" id="GO:0015086">
    <property type="term" value="F:cadmium ion transmembrane transporter activity"/>
    <property type="evidence" value="ECO:0007669"/>
    <property type="project" value="TreeGrafter"/>
</dbReference>
<dbReference type="PATRIC" id="fig|1618480.3.peg.390"/>
<dbReference type="GO" id="GO:0005384">
    <property type="term" value="F:manganese ion transmembrane transporter activity"/>
    <property type="evidence" value="ECO:0007669"/>
    <property type="project" value="TreeGrafter"/>
</dbReference>
<feature type="transmembrane region" description="Helical" evidence="6">
    <location>
        <begin position="330"/>
        <end position="349"/>
    </location>
</feature>
<feature type="transmembrane region" description="Helical" evidence="6">
    <location>
        <begin position="241"/>
        <end position="266"/>
    </location>
</feature>
<keyword evidence="7" id="KW-0732">Signal</keyword>
<evidence type="ECO:0000256" key="4">
    <source>
        <dbReference type="ARBA" id="ARBA00022989"/>
    </source>
</evidence>
<feature type="chain" id="PRO_5002531922" description="Natural resistance-associated macrophage protein" evidence="7">
    <location>
        <begin position="29"/>
        <end position="419"/>
    </location>
</feature>
<feature type="transmembrane region" description="Helical" evidence="6">
    <location>
        <begin position="286"/>
        <end position="310"/>
    </location>
</feature>
<dbReference type="STRING" id="1618480.US11_C0004G0077"/>
<dbReference type="InterPro" id="IPR001046">
    <property type="entry name" value="NRAMP_fam"/>
</dbReference>
<organism evidence="8 9">
    <name type="scientific">Candidatus Roizmanbacteria bacterium GW2011_GWA2_36_23</name>
    <dbReference type="NCBI Taxonomy" id="1618480"/>
    <lineage>
        <taxon>Bacteria</taxon>
        <taxon>Candidatus Roizmaniibacteriota</taxon>
    </lineage>
</organism>
<sequence>MKRIFFSLKGRILIFLSVFGPATIAAMADNDAAGVATYSLAGAKLGYPILFLLPIITILLGVTQEMGIRLALISRKGLADLIREFYGIRISLFIFFCIFIANIFTIIVDLSAVKIATNLLNIPTLPSVLFIVFFSFIFVAKGSYKSTQNIFLISTLFYLTYIFSAFKSNPNWGSALSNLVIPNGVSFDSNYLKDYLILGLGVVGTTITPWGQFFISSFAFDKKIEQSKVKYAQLETIWGAFLTNFFSYFMIVATASTLFVHSIPLISGEQAALAIKPFAGQLASTFFAIGILNAGFMGVVVISLTTAYAFSEFFGYSGSLDTSFTKSRSFYIIFLIQLIIATVAVMIPGVSLFKLAITAQVLNAMMLPLVFYFLIKFTSNPTIMNRYINSSFQRIFAIIATIIIIIASVLTTVLTIFNF</sequence>
<dbReference type="GO" id="GO:0005886">
    <property type="term" value="C:plasma membrane"/>
    <property type="evidence" value="ECO:0007669"/>
    <property type="project" value="TreeGrafter"/>
</dbReference>
<evidence type="ECO:0000313" key="8">
    <source>
        <dbReference type="EMBL" id="KKQ01807.1"/>
    </source>
</evidence>
<keyword evidence="5 6" id="KW-0472">Membrane</keyword>
<evidence type="ECO:0000256" key="1">
    <source>
        <dbReference type="ARBA" id="ARBA00004141"/>
    </source>
</evidence>
<keyword evidence="2" id="KW-0813">Transport</keyword>
<dbReference type="Pfam" id="PF01566">
    <property type="entry name" value="Nramp"/>
    <property type="match status" value="1"/>
</dbReference>
<feature type="transmembrane region" description="Helical" evidence="6">
    <location>
        <begin position="395"/>
        <end position="417"/>
    </location>
</feature>
<accession>A0A0G0E8E5</accession>
<feature type="transmembrane region" description="Helical" evidence="6">
    <location>
        <begin position="150"/>
        <end position="166"/>
    </location>
</feature>
<dbReference type="PANTHER" id="PTHR11706:SF33">
    <property type="entry name" value="NATURAL RESISTANCE-ASSOCIATED MACROPHAGE PROTEIN 2"/>
    <property type="match status" value="1"/>
</dbReference>
<feature type="transmembrane region" description="Helical" evidence="6">
    <location>
        <begin position="49"/>
        <end position="72"/>
    </location>
</feature>
<feature type="transmembrane region" description="Helical" evidence="6">
    <location>
        <begin position="92"/>
        <end position="113"/>
    </location>
</feature>
<evidence type="ECO:0000256" key="7">
    <source>
        <dbReference type="SAM" id="SignalP"/>
    </source>
</evidence>
<keyword evidence="4 6" id="KW-1133">Transmembrane helix</keyword>
<gene>
    <name evidence="8" type="ORF">US11_C0004G0077</name>
</gene>
<evidence type="ECO:0008006" key="10">
    <source>
        <dbReference type="Google" id="ProtNLM"/>
    </source>
</evidence>
<keyword evidence="3 6" id="KW-0812">Transmembrane</keyword>
<evidence type="ECO:0000256" key="3">
    <source>
        <dbReference type="ARBA" id="ARBA00022692"/>
    </source>
</evidence>
<dbReference type="AlphaFoldDB" id="A0A0G0E8E5"/>
<evidence type="ECO:0000256" key="5">
    <source>
        <dbReference type="ARBA" id="ARBA00023136"/>
    </source>
</evidence>
<feature type="transmembrane region" description="Helical" evidence="6">
    <location>
        <begin position="195"/>
        <end position="220"/>
    </location>
</feature>
<reference evidence="8 9" key="1">
    <citation type="journal article" date="2015" name="Nature">
        <title>rRNA introns, odd ribosomes, and small enigmatic genomes across a large radiation of phyla.</title>
        <authorList>
            <person name="Brown C.T."/>
            <person name="Hug L.A."/>
            <person name="Thomas B.C."/>
            <person name="Sharon I."/>
            <person name="Castelle C.J."/>
            <person name="Singh A."/>
            <person name="Wilkins M.J."/>
            <person name="Williams K.H."/>
            <person name="Banfield J.F."/>
        </authorList>
    </citation>
    <scope>NUCLEOTIDE SEQUENCE [LARGE SCALE GENOMIC DNA]</scope>
</reference>
<feature type="transmembrane region" description="Helical" evidence="6">
    <location>
        <begin position="119"/>
        <end position="138"/>
    </location>
</feature>